<gene>
    <name evidence="2" type="ORF">F751_3902</name>
</gene>
<feature type="compositionally biased region" description="Low complexity" evidence="1">
    <location>
        <begin position="148"/>
        <end position="157"/>
    </location>
</feature>
<proteinExistence type="predicted"/>
<feature type="compositionally biased region" description="Basic and acidic residues" evidence="1">
    <location>
        <begin position="65"/>
        <end position="75"/>
    </location>
</feature>
<dbReference type="GeneID" id="23615293"/>
<dbReference type="OrthoDB" id="2159131at2759"/>
<reference evidence="2 3" key="1">
    <citation type="journal article" date="2014" name="BMC Genomics">
        <title>Oil accumulation mechanisms of the oleaginous microalga Chlorella protothecoides revealed through its genome, transcriptomes, and proteomes.</title>
        <authorList>
            <person name="Gao C."/>
            <person name="Wang Y."/>
            <person name="Shen Y."/>
            <person name="Yan D."/>
            <person name="He X."/>
            <person name="Dai J."/>
            <person name="Wu Q."/>
        </authorList>
    </citation>
    <scope>NUCLEOTIDE SEQUENCE [LARGE SCALE GENOMIC DNA]</scope>
    <source>
        <strain evidence="2 3">0710</strain>
    </source>
</reference>
<sequence>MLQSKRRLLPDTRLQKQATGIACSWLGRGNGKGCVRWESVAAGAAIAPPERFNLFALEEQMSQAKHPEVEAEKRKMVANRGDQKTQTSDAKFDERFKFAHGLTGSSSQPWRDEDRGDGEAAYAAAQADLLVALRAERLEREAAESARQRQVLAAQQAPGPGRGYHNTYGYGRK</sequence>
<dbReference type="EMBL" id="KL662096">
    <property type="protein sequence ID" value="KFM23686.1"/>
    <property type="molecule type" value="Genomic_DNA"/>
</dbReference>
<evidence type="ECO:0000313" key="2">
    <source>
        <dbReference type="EMBL" id="KFM23686.1"/>
    </source>
</evidence>
<dbReference type="RefSeq" id="XP_011396560.1">
    <property type="nucleotide sequence ID" value="XM_011398258.1"/>
</dbReference>
<organism evidence="2 3">
    <name type="scientific">Auxenochlorella protothecoides</name>
    <name type="common">Green microalga</name>
    <name type="synonym">Chlorella protothecoides</name>
    <dbReference type="NCBI Taxonomy" id="3075"/>
    <lineage>
        <taxon>Eukaryota</taxon>
        <taxon>Viridiplantae</taxon>
        <taxon>Chlorophyta</taxon>
        <taxon>core chlorophytes</taxon>
        <taxon>Trebouxiophyceae</taxon>
        <taxon>Chlorellales</taxon>
        <taxon>Chlorellaceae</taxon>
        <taxon>Auxenochlorella</taxon>
    </lineage>
</organism>
<name>A0A087SD82_AUXPR</name>
<keyword evidence="3" id="KW-1185">Reference proteome</keyword>
<feature type="region of interest" description="Disordered" evidence="1">
    <location>
        <begin position="65"/>
        <end position="92"/>
    </location>
</feature>
<evidence type="ECO:0000313" key="3">
    <source>
        <dbReference type="Proteomes" id="UP000028924"/>
    </source>
</evidence>
<dbReference type="Proteomes" id="UP000028924">
    <property type="component" value="Unassembled WGS sequence"/>
</dbReference>
<feature type="region of interest" description="Disordered" evidence="1">
    <location>
        <begin position="141"/>
        <end position="173"/>
    </location>
</feature>
<accession>A0A087SD82</accession>
<evidence type="ECO:0008006" key="4">
    <source>
        <dbReference type="Google" id="ProtNLM"/>
    </source>
</evidence>
<dbReference type="STRING" id="3075.A0A087SD82"/>
<evidence type="ECO:0000256" key="1">
    <source>
        <dbReference type="SAM" id="MobiDB-lite"/>
    </source>
</evidence>
<protein>
    <recommendedName>
        <fullName evidence="4">CBF1-interacting co-repressor CIR N-terminal domain-containing protein</fullName>
    </recommendedName>
</protein>
<dbReference type="AlphaFoldDB" id="A0A087SD82"/>
<dbReference type="KEGG" id="apro:F751_3902"/>